<organism evidence="1">
    <name type="scientific">Arundo donax</name>
    <name type="common">Giant reed</name>
    <name type="synonym">Donax arundinaceus</name>
    <dbReference type="NCBI Taxonomy" id="35708"/>
    <lineage>
        <taxon>Eukaryota</taxon>
        <taxon>Viridiplantae</taxon>
        <taxon>Streptophyta</taxon>
        <taxon>Embryophyta</taxon>
        <taxon>Tracheophyta</taxon>
        <taxon>Spermatophyta</taxon>
        <taxon>Magnoliopsida</taxon>
        <taxon>Liliopsida</taxon>
        <taxon>Poales</taxon>
        <taxon>Poaceae</taxon>
        <taxon>PACMAD clade</taxon>
        <taxon>Arundinoideae</taxon>
        <taxon>Arundineae</taxon>
        <taxon>Arundo</taxon>
    </lineage>
</organism>
<proteinExistence type="predicted"/>
<protein>
    <submittedName>
        <fullName evidence="1">Uncharacterized protein</fullName>
    </submittedName>
</protein>
<sequence>MMHIEKSRRQCPCPNKLGSGSTLARQIINFNSK</sequence>
<evidence type="ECO:0000313" key="1">
    <source>
        <dbReference type="EMBL" id="JAD51520.1"/>
    </source>
</evidence>
<reference evidence="1" key="1">
    <citation type="submission" date="2014-09" db="EMBL/GenBank/DDBJ databases">
        <authorList>
            <person name="Magalhaes I.L.F."/>
            <person name="Oliveira U."/>
            <person name="Santos F.R."/>
            <person name="Vidigal T.H.D.A."/>
            <person name="Brescovit A.D."/>
            <person name="Santos A.J."/>
        </authorList>
    </citation>
    <scope>NUCLEOTIDE SEQUENCE</scope>
    <source>
        <tissue evidence="1">Shoot tissue taken approximately 20 cm above the soil surface</tissue>
    </source>
</reference>
<dbReference type="AlphaFoldDB" id="A0A0A9ARI8"/>
<dbReference type="EMBL" id="GBRH01246375">
    <property type="protein sequence ID" value="JAD51520.1"/>
    <property type="molecule type" value="Transcribed_RNA"/>
</dbReference>
<name>A0A0A9ARI8_ARUDO</name>
<reference evidence="1" key="2">
    <citation type="journal article" date="2015" name="Data Brief">
        <title>Shoot transcriptome of the giant reed, Arundo donax.</title>
        <authorList>
            <person name="Barrero R.A."/>
            <person name="Guerrero F.D."/>
            <person name="Moolhuijzen P."/>
            <person name="Goolsby J.A."/>
            <person name="Tidwell J."/>
            <person name="Bellgard S.E."/>
            <person name="Bellgard M.I."/>
        </authorList>
    </citation>
    <scope>NUCLEOTIDE SEQUENCE</scope>
    <source>
        <tissue evidence="1">Shoot tissue taken approximately 20 cm above the soil surface</tissue>
    </source>
</reference>
<accession>A0A0A9ARI8</accession>